<comment type="catalytic activity">
    <reaction evidence="1">
        <text>ATP + protein L-histidine = ADP + protein N-phospho-L-histidine.</text>
        <dbReference type="EC" id="2.7.13.3"/>
    </reaction>
</comment>
<dbReference type="InterPro" id="IPR011990">
    <property type="entry name" value="TPR-like_helical_dom_sf"/>
</dbReference>
<dbReference type="CDD" id="cd16917">
    <property type="entry name" value="HATPase_UhpB-NarQ-NarX-like"/>
    <property type="match status" value="1"/>
</dbReference>
<dbReference type="SMART" id="SM00028">
    <property type="entry name" value="TPR"/>
    <property type="match status" value="5"/>
</dbReference>
<evidence type="ECO:0000313" key="13">
    <source>
        <dbReference type="EMBL" id="GGX09908.1"/>
    </source>
</evidence>
<dbReference type="GO" id="GO:0016020">
    <property type="term" value="C:membrane"/>
    <property type="evidence" value="ECO:0007669"/>
    <property type="project" value="InterPro"/>
</dbReference>
<organism evidence="13 14">
    <name type="scientific">Aquimarina muelleri</name>
    <dbReference type="NCBI Taxonomy" id="279356"/>
    <lineage>
        <taxon>Bacteria</taxon>
        <taxon>Pseudomonadati</taxon>
        <taxon>Bacteroidota</taxon>
        <taxon>Flavobacteriia</taxon>
        <taxon>Flavobacteriales</taxon>
        <taxon>Flavobacteriaceae</taxon>
        <taxon>Aquimarina</taxon>
    </lineage>
</organism>
<dbReference type="Gene3D" id="3.30.565.10">
    <property type="entry name" value="Histidine kinase-like ATPase, C-terminal domain"/>
    <property type="match status" value="1"/>
</dbReference>
<evidence type="ECO:0000256" key="11">
    <source>
        <dbReference type="SAM" id="Phobius"/>
    </source>
</evidence>
<dbReference type="GO" id="GO:0005524">
    <property type="term" value="F:ATP binding"/>
    <property type="evidence" value="ECO:0007669"/>
    <property type="project" value="UniProtKB-KW"/>
</dbReference>
<keyword evidence="9" id="KW-0802">TPR repeat</keyword>
<evidence type="ECO:0000256" key="1">
    <source>
        <dbReference type="ARBA" id="ARBA00000085"/>
    </source>
</evidence>
<evidence type="ECO:0000259" key="12">
    <source>
        <dbReference type="PROSITE" id="PS50109"/>
    </source>
</evidence>
<evidence type="ECO:0000256" key="4">
    <source>
        <dbReference type="ARBA" id="ARBA00022679"/>
    </source>
</evidence>
<dbReference type="PANTHER" id="PTHR24421">
    <property type="entry name" value="NITRATE/NITRITE SENSOR PROTEIN NARX-RELATED"/>
    <property type="match status" value="1"/>
</dbReference>
<keyword evidence="4" id="KW-0808">Transferase</keyword>
<evidence type="ECO:0000256" key="3">
    <source>
        <dbReference type="ARBA" id="ARBA00022553"/>
    </source>
</evidence>
<feature type="coiled-coil region" evidence="10">
    <location>
        <begin position="353"/>
        <end position="410"/>
    </location>
</feature>
<evidence type="ECO:0000313" key="14">
    <source>
        <dbReference type="Proteomes" id="UP000601108"/>
    </source>
</evidence>
<evidence type="ECO:0000256" key="9">
    <source>
        <dbReference type="PROSITE-ProRule" id="PRU00339"/>
    </source>
</evidence>
<dbReference type="InterPro" id="IPR050482">
    <property type="entry name" value="Sensor_HK_TwoCompSys"/>
</dbReference>
<dbReference type="SUPFAM" id="SSF55874">
    <property type="entry name" value="ATPase domain of HSP90 chaperone/DNA topoisomerase II/histidine kinase"/>
    <property type="match status" value="1"/>
</dbReference>
<name>A0A918JVS0_9FLAO</name>
<dbReference type="EMBL" id="BMWS01000005">
    <property type="protein sequence ID" value="GGX09908.1"/>
    <property type="molecule type" value="Genomic_DNA"/>
</dbReference>
<dbReference type="InterPro" id="IPR036890">
    <property type="entry name" value="HATPase_C_sf"/>
</dbReference>
<evidence type="ECO:0000256" key="2">
    <source>
        <dbReference type="ARBA" id="ARBA00012438"/>
    </source>
</evidence>
<feature type="domain" description="Histidine kinase" evidence="12">
    <location>
        <begin position="621"/>
        <end position="711"/>
    </location>
</feature>
<dbReference type="Proteomes" id="UP000601108">
    <property type="component" value="Unassembled WGS sequence"/>
</dbReference>
<dbReference type="Pfam" id="PF07730">
    <property type="entry name" value="HisKA_3"/>
    <property type="match status" value="1"/>
</dbReference>
<dbReference type="SUPFAM" id="SSF48452">
    <property type="entry name" value="TPR-like"/>
    <property type="match status" value="2"/>
</dbReference>
<evidence type="ECO:0000256" key="8">
    <source>
        <dbReference type="ARBA" id="ARBA00023012"/>
    </source>
</evidence>
<keyword evidence="7" id="KW-0067">ATP-binding</keyword>
<evidence type="ECO:0000256" key="6">
    <source>
        <dbReference type="ARBA" id="ARBA00022777"/>
    </source>
</evidence>
<comment type="caution">
    <text evidence="13">The sequence shown here is derived from an EMBL/GenBank/DDBJ whole genome shotgun (WGS) entry which is preliminary data.</text>
</comment>
<dbReference type="InterPro" id="IPR019734">
    <property type="entry name" value="TPR_rpt"/>
</dbReference>
<dbReference type="RefSeq" id="WP_051316823.1">
    <property type="nucleotide sequence ID" value="NZ_BMWS01000005.1"/>
</dbReference>
<keyword evidence="11" id="KW-1133">Transmembrane helix</keyword>
<dbReference type="AlphaFoldDB" id="A0A918JVS0"/>
<dbReference type="InterPro" id="IPR003594">
    <property type="entry name" value="HATPase_dom"/>
</dbReference>
<gene>
    <name evidence="13" type="ORF">GCM10007384_09490</name>
</gene>
<keyword evidence="5" id="KW-0547">Nucleotide-binding</keyword>
<proteinExistence type="predicted"/>
<evidence type="ECO:0000256" key="7">
    <source>
        <dbReference type="ARBA" id="ARBA00022840"/>
    </source>
</evidence>
<evidence type="ECO:0000256" key="10">
    <source>
        <dbReference type="SAM" id="Coils"/>
    </source>
</evidence>
<dbReference type="Pfam" id="PF02518">
    <property type="entry name" value="HATPase_c"/>
    <property type="match status" value="1"/>
</dbReference>
<dbReference type="PANTHER" id="PTHR24421:SF10">
    <property type="entry name" value="NITRATE_NITRITE SENSOR PROTEIN NARQ"/>
    <property type="match status" value="1"/>
</dbReference>
<sequence length="717" mass="83165">MLRFLQNFMLFIMILLPFITKAQIDGNKLISLPQKSKIEEEKKLIDIAFSLYNNNEDKKAYKMAHHLLKIVKTNPSKFNANLLLASYFNKRTLIDSSLYYTNQSLKYDKNISDSLKHRGQTLAYNLFAKNYRNKGLLEESKKWHLKGIETSQKYNEKDLYYTHTHGLALTYSNMGDYKNALNMFNECLTYKGDPEIIYGSYINIGGIYTYLEDYDTSNQYLEKALELTKKDEKPMAAAVIKLNMAENHQKQNNTDSSLSLYQESIKIADENGYKRIALSARLGIGNIYFNSKRYNDAKLIYSTGLHDAIELGFLKEQETIYEQLKNIFIIENDYKNAFGFISRSFQIKDSINKLQKNKEINELEVKYKTLQKEKEITFLQVENSNRELELKNQEEAITNLRLLQEVQKKENENKILSFRNASEKRLNEIALLKKDQEIQETKLERQKSIKNNILYSFLILLIPVIGLLIIYYQKLQTQSELNKKQEEISKQKISSLIKDQELKLIRASIEGQGKERKRIAQELHDSIGGNLAAIKLQLNNTVINGDKKNIKNIKTINNQLDDTYEQVRNLSHTLVPKKFSKNNFCDVLEEYFNNIGGATDLQTTFVVYPRTEIDHIDETVQMEIFKIIQELITNTIKHAKATIVELQLNLVQNVINILFEDNGIGFDTKNNYSGIGFENIKSRLKKVSGTFHIDSRINRGTIIDIEIPILTTHTNDL</sequence>
<keyword evidence="8" id="KW-0902">Two-component regulatory system</keyword>
<dbReference type="InterPro" id="IPR011712">
    <property type="entry name" value="Sig_transdc_His_kin_sub3_dim/P"/>
</dbReference>
<keyword evidence="14" id="KW-1185">Reference proteome</keyword>
<feature type="repeat" description="TPR" evidence="9">
    <location>
        <begin position="198"/>
        <end position="231"/>
    </location>
</feature>
<dbReference type="EC" id="2.7.13.3" evidence="2"/>
<dbReference type="SMART" id="SM00387">
    <property type="entry name" value="HATPase_c"/>
    <property type="match status" value="1"/>
</dbReference>
<keyword evidence="11" id="KW-0812">Transmembrane</keyword>
<dbReference type="Pfam" id="PF13424">
    <property type="entry name" value="TPR_12"/>
    <property type="match status" value="1"/>
</dbReference>
<feature type="transmembrane region" description="Helical" evidence="11">
    <location>
        <begin position="453"/>
        <end position="472"/>
    </location>
</feature>
<dbReference type="Pfam" id="PF13181">
    <property type="entry name" value="TPR_8"/>
    <property type="match status" value="1"/>
</dbReference>
<keyword evidence="6 13" id="KW-0418">Kinase</keyword>
<dbReference type="Gene3D" id="1.20.5.1930">
    <property type="match status" value="1"/>
</dbReference>
<accession>A0A918JVS0</accession>
<dbReference type="PROSITE" id="PS50005">
    <property type="entry name" value="TPR"/>
    <property type="match status" value="1"/>
</dbReference>
<keyword evidence="11" id="KW-0472">Membrane</keyword>
<evidence type="ECO:0000256" key="5">
    <source>
        <dbReference type="ARBA" id="ARBA00022741"/>
    </source>
</evidence>
<dbReference type="InterPro" id="IPR005467">
    <property type="entry name" value="His_kinase_dom"/>
</dbReference>
<keyword evidence="10" id="KW-0175">Coiled coil</keyword>
<dbReference type="PROSITE" id="PS50109">
    <property type="entry name" value="HIS_KIN"/>
    <property type="match status" value="1"/>
</dbReference>
<dbReference type="Gene3D" id="1.25.40.10">
    <property type="entry name" value="Tetratricopeptide repeat domain"/>
    <property type="match status" value="2"/>
</dbReference>
<keyword evidence="3" id="KW-0597">Phosphoprotein</keyword>
<reference evidence="13 14" key="1">
    <citation type="journal article" date="2014" name="Int. J. Syst. Evol. Microbiol.">
        <title>Complete genome sequence of Corynebacterium casei LMG S-19264T (=DSM 44701T), isolated from a smear-ripened cheese.</title>
        <authorList>
            <consortium name="US DOE Joint Genome Institute (JGI-PGF)"/>
            <person name="Walter F."/>
            <person name="Albersmeier A."/>
            <person name="Kalinowski J."/>
            <person name="Ruckert C."/>
        </authorList>
    </citation>
    <scope>NUCLEOTIDE SEQUENCE [LARGE SCALE GENOMIC DNA]</scope>
    <source>
        <strain evidence="13 14">KCTC 12285</strain>
    </source>
</reference>
<dbReference type="GO" id="GO:0000155">
    <property type="term" value="F:phosphorelay sensor kinase activity"/>
    <property type="evidence" value="ECO:0007669"/>
    <property type="project" value="InterPro"/>
</dbReference>
<dbReference type="GO" id="GO:0046983">
    <property type="term" value="F:protein dimerization activity"/>
    <property type="evidence" value="ECO:0007669"/>
    <property type="project" value="InterPro"/>
</dbReference>
<protein>
    <recommendedName>
        <fullName evidence="2">histidine kinase</fullName>
        <ecNumber evidence="2">2.7.13.3</ecNumber>
    </recommendedName>
</protein>